<organism evidence="3">
    <name type="scientific">Myoviridae sp. ct3wi9</name>
    <dbReference type="NCBI Taxonomy" id="2826610"/>
    <lineage>
        <taxon>Viruses</taxon>
        <taxon>Duplodnaviria</taxon>
        <taxon>Heunggongvirae</taxon>
        <taxon>Uroviricota</taxon>
        <taxon>Caudoviricetes</taxon>
    </lineage>
</organism>
<dbReference type="InterPro" id="IPR020821">
    <property type="entry name" value="ENPP1-3/EXOG-like_nuc-like"/>
</dbReference>
<keyword evidence="3" id="KW-0540">Nuclease</keyword>
<dbReference type="SUPFAM" id="SSF54060">
    <property type="entry name" value="His-Me finger endonucleases"/>
    <property type="match status" value="1"/>
</dbReference>
<dbReference type="GO" id="GO:0003676">
    <property type="term" value="F:nucleic acid binding"/>
    <property type="evidence" value="ECO:0007669"/>
    <property type="project" value="InterPro"/>
</dbReference>
<evidence type="ECO:0000259" key="2">
    <source>
        <dbReference type="SMART" id="SM00892"/>
    </source>
</evidence>
<feature type="domain" description="DNA/RNA non-specific endonuclease/pyrophosphatase/phosphodiesterase" evidence="2">
    <location>
        <begin position="43"/>
        <end position="230"/>
    </location>
</feature>
<evidence type="ECO:0000259" key="1">
    <source>
        <dbReference type="SMART" id="SM00477"/>
    </source>
</evidence>
<dbReference type="GO" id="GO:0046872">
    <property type="term" value="F:metal ion binding"/>
    <property type="evidence" value="ECO:0007669"/>
    <property type="project" value="InterPro"/>
</dbReference>
<keyword evidence="3" id="KW-0255">Endonuclease</keyword>
<dbReference type="InterPro" id="IPR044925">
    <property type="entry name" value="His-Me_finger_sf"/>
</dbReference>
<dbReference type="InterPro" id="IPR044929">
    <property type="entry name" value="DNA/RNA_non-sp_Endonuclease_sf"/>
</dbReference>
<dbReference type="GO" id="GO:0016787">
    <property type="term" value="F:hydrolase activity"/>
    <property type="evidence" value="ECO:0007669"/>
    <property type="project" value="InterPro"/>
</dbReference>
<sequence>MRKLLFGLLLGSCSLFSYAEQCPDIETELSVKVTDTNDIVKLCNDQYISYFSKEWRMPVLVVEKLEKGDFKRFKAPRTNDFRLDDRLSYFDQISPKQYARSGYDKGHLAASSNTSDYETVSQSYLMTNIVPQNPQLNRGTWKHMENFAKDLRKSNSKANYVISGILVDSCRITKRVRGLPIPDQMFKVVAHDRISTVFVIDNITPKSRTIADYTSSLGIVNSRLCKVKIAYNGL</sequence>
<dbReference type="GO" id="GO:0004519">
    <property type="term" value="F:endonuclease activity"/>
    <property type="evidence" value="ECO:0007669"/>
    <property type="project" value="UniProtKB-KW"/>
</dbReference>
<dbReference type="PANTHER" id="PTHR13966:SF5">
    <property type="entry name" value="ENDONUCLEASE G, MITOCHONDRIAL"/>
    <property type="match status" value="1"/>
</dbReference>
<dbReference type="SMART" id="SM00892">
    <property type="entry name" value="Endonuclease_NS"/>
    <property type="match status" value="1"/>
</dbReference>
<feature type="domain" description="ENPP1-3/EXOG-like endonuclease/phosphodiesterase" evidence="1">
    <location>
        <begin position="44"/>
        <end position="228"/>
    </location>
</feature>
<dbReference type="PANTHER" id="PTHR13966">
    <property type="entry name" value="ENDONUCLEASE RELATED"/>
    <property type="match status" value="1"/>
</dbReference>
<dbReference type="EMBL" id="BK015006">
    <property type="protein sequence ID" value="DAD86612.1"/>
    <property type="molecule type" value="Genomic_DNA"/>
</dbReference>
<dbReference type="Gene3D" id="3.40.570.10">
    <property type="entry name" value="Extracellular Endonuclease, subunit A"/>
    <property type="match status" value="1"/>
</dbReference>
<protein>
    <submittedName>
        <fullName evidence="3">DNA/RNA non-specific endonuclease</fullName>
    </submittedName>
</protein>
<dbReference type="InterPro" id="IPR001604">
    <property type="entry name" value="Endo_G_ENPP1-like_dom"/>
</dbReference>
<dbReference type="Pfam" id="PF01223">
    <property type="entry name" value="Endonuclease_NS"/>
    <property type="match status" value="1"/>
</dbReference>
<name>A0A8S5MWM9_9CAUD</name>
<proteinExistence type="predicted"/>
<reference evidence="3" key="1">
    <citation type="journal article" date="2021" name="Proc. Natl. Acad. Sci. U.S.A.">
        <title>A Catalog of Tens of Thousands of Viruses from Human Metagenomes Reveals Hidden Associations with Chronic Diseases.</title>
        <authorList>
            <person name="Tisza M.J."/>
            <person name="Buck C.B."/>
        </authorList>
    </citation>
    <scope>NUCLEOTIDE SEQUENCE</scope>
    <source>
        <strain evidence="3">Ct3wi9</strain>
    </source>
</reference>
<evidence type="ECO:0000313" key="3">
    <source>
        <dbReference type="EMBL" id="DAD86612.1"/>
    </source>
</evidence>
<keyword evidence="3" id="KW-0378">Hydrolase</keyword>
<accession>A0A8S5MWM9</accession>
<dbReference type="InterPro" id="IPR040255">
    <property type="entry name" value="Non-specific_endonuclease"/>
</dbReference>
<dbReference type="SMART" id="SM00477">
    <property type="entry name" value="NUC"/>
    <property type="match status" value="1"/>
</dbReference>